<evidence type="ECO:0000256" key="4">
    <source>
        <dbReference type="ARBA" id="ARBA00023014"/>
    </source>
</evidence>
<protein>
    <submittedName>
        <fullName evidence="6">Iron-binding protein</fullName>
    </submittedName>
</protein>
<gene>
    <name evidence="6" type="ORF">CSW25_00075</name>
</gene>
<dbReference type="Pfam" id="PF09360">
    <property type="entry name" value="zf-CDGSH"/>
    <property type="match status" value="1"/>
</dbReference>
<keyword evidence="2" id="KW-0479">Metal-binding</keyword>
<keyword evidence="7" id="KW-1185">Reference proteome</keyword>
<accession>A0ABY0ALW6</accession>
<keyword evidence="3" id="KW-0408">Iron</keyword>
<reference evidence="6 7" key="1">
    <citation type="journal article" date="2019" name="Extremophiles">
        <title>Biogeography of thermophiles and predominance of Thermus scotoductus in domestic water heaters.</title>
        <authorList>
            <person name="Wilpiszeski R.L."/>
            <person name="Zhang Z."/>
            <person name="House C.H."/>
        </authorList>
    </citation>
    <scope>NUCLEOTIDE SEQUENCE [LARGE SCALE GENOMIC DNA]</scope>
    <source>
        <strain evidence="6 7">12_S12</strain>
    </source>
</reference>
<feature type="domain" description="Iron-binding zinc finger CDGSH type" evidence="5">
    <location>
        <begin position="21"/>
        <end position="57"/>
    </location>
</feature>
<sequence length="68" mass="7512">MRLVFVENGPIRLEGQRIVVRIGEREEVREGRVSLCRCGGSANKPFCDGTHKRIGFQAPGGVLEVESD</sequence>
<keyword evidence="1" id="KW-0001">2Fe-2S</keyword>
<keyword evidence="4" id="KW-0411">Iron-sulfur</keyword>
<evidence type="ECO:0000256" key="3">
    <source>
        <dbReference type="ARBA" id="ARBA00023004"/>
    </source>
</evidence>
<evidence type="ECO:0000259" key="5">
    <source>
        <dbReference type="SMART" id="SM00704"/>
    </source>
</evidence>
<comment type="caution">
    <text evidence="6">The sequence shown here is derived from an EMBL/GenBank/DDBJ whole genome shotgun (WGS) entry which is preliminary data.</text>
</comment>
<evidence type="ECO:0000256" key="1">
    <source>
        <dbReference type="ARBA" id="ARBA00022714"/>
    </source>
</evidence>
<evidence type="ECO:0000313" key="6">
    <source>
        <dbReference type="EMBL" id="RTI10315.1"/>
    </source>
</evidence>
<organism evidence="6 7">
    <name type="scientific">Thermus scotoductus</name>
    <dbReference type="NCBI Taxonomy" id="37636"/>
    <lineage>
        <taxon>Bacteria</taxon>
        <taxon>Thermotogati</taxon>
        <taxon>Deinococcota</taxon>
        <taxon>Deinococci</taxon>
        <taxon>Thermales</taxon>
        <taxon>Thermaceae</taxon>
        <taxon>Thermus</taxon>
    </lineage>
</organism>
<dbReference type="EMBL" id="PEML01000002">
    <property type="protein sequence ID" value="RTI10315.1"/>
    <property type="molecule type" value="Genomic_DNA"/>
</dbReference>
<dbReference type="SMART" id="SM00704">
    <property type="entry name" value="ZnF_CDGSH"/>
    <property type="match status" value="1"/>
</dbReference>
<dbReference type="RefSeq" id="WP_126209835.1">
    <property type="nucleotide sequence ID" value="NZ_PELX01000048.1"/>
</dbReference>
<dbReference type="Gene3D" id="3.40.5.90">
    <property type="entry name" value="CDGSH iron-sulfur domain, mitoNEET-type"/>
    <property type="match status" value="1"/>
</dbReference>
<dbReference type="InterPro" id="IPR018967">
    <property type="entry name" value="FeS-contain_CDGSH-typ"/>
</dbReference>
<name>A0ABY0ALW6_THESC</name>
<evidence type="ECO:0000256" key="2">
    <source>
        <dbReference type="ARBA" id="ARBA00022723"/>
    </source>
</evidence>
<proteinExistence type="predicted"/>
<dbReference type="Proteomes" id="UP000287962">
    <property type="component" value="Unassembled WGS sequence"/>
</dbReference>
<dbReference type="InterPro" id="IPR042216">
    <property type="entry name" value="MitoNEET_CISD"/>
</dbReference>
<evidence type="ECO:0000313" key="7">
    <source>
        <dbReference type="Proteomes" id="UP000287962"/>
    </source>
</evidence>